<evidence type="ECO:0000256" key="3">
    <source>
        <dbReference type="PIRSR" id="PIRSR000915-2"/>
    </source>
</evidence>
<keyword evidence="5" id="KW-0378">Hydrolase</keyword>
<evidence type="ECO:0000256" key="1">
    <source>
        <dbReference type="PIRNR" id="PIRNR000915"/>
    </source>
</evidence>
<dbReference type="GO" id="GO:0016791">
    <property type="term" value="F:phosphatase activity"/>
    <property type="evidence" value="ECO:0007669"/>
    <property type="project" value="TreeGrafter"/>
</dbReference>
<dbReference type="InterPro" id="IPR023214">
    <property type="entry name" value="HAD_sf"/>
</dbReference>
<feature type="binding site" evidence="4">
    <location>
        <position position="10"/>
    </location>
    <ligand>
        <name>Mg(2+)</name>
        <dbReference type="ChEBI" id="CHEBI:18420"/>
    </ligand>
</feature>
<dbReference type="GO" id="GO:0046872">
    <property type="term" value="F:metal ion binding"/>
    <property type="evidence" value="ECO:0007669"/>
    <property type="project" value="UniProtKB-KW"/>
</dbReference>
<feature type="active site" description="Nucleophile" evidence="2">
    <location>
        <position position="10"/>
    </location>
</feature>
<dbReference type="EC" id="3.1.3.-" evidence="1"/>
<dbReference type="Gene3D" id="3.40.50.1000">
    <property type="entry name" value="HAD superfamily/HAD-like"/>
    <property type="match status" value="2"/>
</dbReference>
<protein>
    <recommendedName>
        <fullName evidence="1">Acid sugar phosphatase</fullName>
        <ecNumber evidence="1">3.1.3.-</ecNumber>
    </recommendedName>
</protein>
<comment type="similarity">
    <text evidence="1">Belongs to the HAD-like hydrolase superfamily. NagD family.</text>
</comment>
<dbReference type="GO" id="GO:0005737">
    <property type="term" value="C:cytoplasm"/>
    <property type="evidence" value="ECO:0007669"/>
    <property type="project" value="TreeGrafter"/>
</dbReference>
<dbReference type="PANTHER" id="PTHR19288:SF46">
    <property type="entry name" value="HALOACID DEHALOGENASE-LIKE HYDROLASE DOMAIN-CONTAINING PROTEIN 2"/>
    <property type="match status" value="1"/>
</dbReference>
<dbReference type="AlphaFoldDB" id="A0A7X3CSX5"/>
<comment type="function">
    <text evidence="1">Catalyzes the dephosphorylation of 2-6 carbon acid sugars in vitro.</text>
</comment>
<keyword evidence="1 4" id="KW-0479">Metal-binding</keyword>
<accession>A0A7X3CSX5</accession>
<evidence type="ECO:0000256" key="2">
    <source>
        <dbReference type="PIRSR" id="PIRSR000915-1"/>
    </source>
</evidence>
<feature type="binding site" evidence="4">
    <location>
        <position position="12"/>
    </location>
    <ligand>
        <name>Mg(2+)</name>
        <dbReference type="ChEBI" id="CHEBI:18420"/>
    </ligand>
</feature>
<feature type="binding site" evidence="4">
    <location>
        <position position="209"/>
    </location>
    <ligand>
        <name>Mg(2+)</name>
        <dbReference type="ChEBI" id="CHEBI:18420"/>
    </ligand>
</feature>
<dbReference type="PANTHER" id="PTHR19288">
    <property type="entry name" value="4-NITROPHENYLPHOSPHATASE-RELATED"/>
    <property type="match status" value="1"/>
</dbReference>
<evidence type="ECO:0000256" key="4">
    <source>
        <dbReference type="PIRSR" id="PIRSR000915-3"/>
    </source>
</evidence>
<dbReference type="Pfam" id="PF13242">
    <property type="entry name" value="Hydrolase_like"/>
    <property type="match status" value="1"/>
</dbReference>
<comment type="cofactor">
    <cofactor evidence="4">
        <name>Mg(2+)</name>
        <dbReference type="ChEBI" id="CHEBI:18420"/>
    </cofactor>
    <text evidence="4">Divalent metal ions. Mg(2+) is the most effective.</text>
</comment>
<reference evidence="5 6" key="1">
    <citation type="submission" date="2019-11" db="EMBL/GenBank/DDBJ databases">
        <title>Draft genome sequences of five Paenibacillus species of dairy origin.</title>
        <authorList>
            <person name="Olajide A.M."/>
            <person name="Chen S."/>
            <person name="Lapointe G."/>
        </authorList>
    </citation>
    <scope>NUCLEOTIDE SEQUENCE [LARGE SCALE GENOMIC DNA]</scope>
    <source>
        <strain evidence="5 6">2CS3</strain>
    </source>
</reference>
<keyword evidence="1 4" id="KW-0460">Magnesium</keyword>
<proteinExistence type="inferred from homology"/>
<dbReference type="SUPFAM" id="SSF56784">
    <property type="entry name" value="HAD-like"/>
    <property type="match status" value="1"/>
</dbReference>
<dbReference type="InterPro" id="IPR006357">
    <property type="entry name" value="HAD-SF_hydro_IIA"/>
</dbReference>
<gene>
    <name evidence="5" type="ORF">GNP93_10870</name>
</gene>
<sequence length="269" mass="29527">MNQFEGYLFDLDGTVYAGNSILPGVLPTLNRLREQEKSLLFVTNTTIRTIEEVQQRLEQLGVACSEDEIMTALSVAGLYFGEHEPGAKVFMIGERAMKLELERYGVETTEDALSATHVLVGLDRQFTYDKLTQGMNALRNGALLLAANPDPFCPIDDGAIPDTWSLVKALETASSRETFKVIGKPSAYYAEKAFEKLSVDPGRCLMVGDRIETDIRFGKASGMYTALVLTGADSRKDIMLTGVEPDYVLASLSEIIGEQRLYTGRSGTS</sequence>
<comment type="caution">
    <text evidence="5">The sequence shown here is derived from an EMBL/GenBank/DDBJ whole genome shotgun (WGS) entry which is preliminary data.</text>
</comment>
<organism evidence="5 6">
    <name type="scientific">Paenibacillus validus</name>
    <dbReference type="NCBI Taxonomy" id="44253"/>
    <lineage>
        <taxon>Bacteria</taxon>
        <taxon>Bacillati</taxon>
        <taxon>Bacillota</taxon>
        <taxon>Bacilli</taxon>
        <taxon>Bacillales</taxon>
        <taxon>Paenibacillaceae</taxon>
        <taxon>Paenibacillus</taxon>
    </lineage>
</organism>
<dbReference type="InterPro" id="IPR036412">
    <property type="entry name" value="HAD-like_sf"/>
</dbReference>
<evidence type="ECO:0000313" key="5">
    <source>
        <dbReference type="EMBL" id="MUG71186.1"/>
    </source>
</evidence>
<dbReference type="PIRSF" id="PIRSF000915">
    <property type="entry name" value="PGP-type_phosphatase"/>
    <property type="match status" value="1"/>
</dbReference>
<dbReference type="EMBL" id="WNZX01000007">
    <property type="protein sequence ID" value="MUG71186.1"/>
    <property type="molecule type" value="Genomic_DNA"/>
</dbReference>
<feature type="binding site" evidence="3">
    <location>
        <position position="184"/>
    </location>
    <ligand>
        <name>substrate</name>
    </ligand>
</feature>
<dbReference type="Pfam" id="PF13344">
    <property type="entry name" value="Hydrolase_6"/>
    <property type="match status" value="1"/>
</dbReference>
<name>A0A7X3CSX5_9BACL</name>
<evidence type="ECO:0000313" key="6">
    <source>
        <dbReference type="Proteomes" id="UP000450917"/>
    </source>
</evidence>
<keyword evidence="6" id="KW-1185">Reference proteome</keyword>
<dbReference type="NCBIfam" id="TIGR01460">
    <property type="entry name" value="HAD-SF-IIA"/>
    <property type="match status" value="1"/>
</dbReference>
<dbReference type="Proteomes" id="UP000450917">
    <property type="component" value="Unassembled WGS sequence"/>
</dbReference>
<feature type="active site" description="Proton donor" evidence="2">
    <location>
        <position position="12"/>
    </location>
</feature>